<dbReference type="HOGENOM" id="CLU_046519_2_1_6"/>
<keyword evidence="2" id="KW-1185">Reference proteome</keyword>
<evidence type="ECO:0000313" key="2">
    <source>
        <dbReference type="Proteomes" id="UP000001955"/>
    </source>
</evidence>
<dbReference type="InterPro" id="IPR002763">
    <property type="entry name" value="DUF72"/>
</dbReference>
<dbReference type="SUPFAM" id="SSF117396">
    <property type="entry name" value="TM1631-like"/>
    <property type="match status" value="1"/>
</dbReference>
<name>I2BA62_SHIBC</name>
<dbReference type="NCBIfam" id="NF007637">
    <property type="entry name" value="PRK10302.1"/>
    <property type="match status" value="1"/>
</dbReference>
<dbReference type="PATRIC" id="fig|630626.3.peg.2250"/>
<evidence type="ECO:0000313" key="1">
    <source>
        <dbReference type="EMBL" id="AFJ47416.1"/>
    </source>
</evidence>
<dbReference type="InterPro" id="IPR036520">
    <property type="entry name" value="UPF0759_sf"/>
</dbReference>
<protein>
    <recommendedName>
        <fullName evidence="3">DUF72 domain-containing protein</fullName>
    </recommendedName>
</protein>
<dbReference type="Proteomes" id="UP000001955">
    <property type="component" value="Chromosome"/>
</dbReference>
<accession>I2BA62</accession>
<dbReference type="OrthoDB" id="9780310at2"/>
<dbReference type="Pfam" id="PF01904">
    <property type="entry name" value="DUF72"/>
    <property type="match status" value="1"/>
</dbReference>
<dbReference type="KEGG" id="ebt:EBL_c23270"/>
<dbReference type="RefSeq" id="WP_002440332.1">
    <property type="nucleotide sequence ID" value="NC_017910.1"/>
</dbReference>
<proteinExistence type="predicted"/>
<sequence>MSLHIGLPQWSHPKWGRLGINSLADYARYFSCVEGNTTLYALPSAEVVQRWYQQTGDNFRFCFKFPATISHQQALRGCHDLTAEFFSRLDPLAARIGLYWLQLPATFGPDNLPALWQFLDTLPAAFRYGVEVRHPAFFNKGEAERQLNRGLHERGVNRVILDSRPVHQALPESIALREAQRKKPRLPVHAVATADQPMVRFIGCEDMASNQALFHTWLKSLARWQQQGSVWLFLHTPDIAQAPELVRALWPTLQQHFPDTGPLPAIPWQARLF</sequence>
<dbReference type="AlphaFoldDB" id="I2BA62"/>
<dbReference type="EMBL" id="CP001560">
    <property type="protein sequence ID" value="AFJ47416.1"/>
    <property type="molecule type" value="Genomic_DNA"/>
</dbReference>
<dbReference type="STRING" id="630626.EBL_c23270"/>
<dbReference type="Gene3D" id="3.20.20.410">
    <property type="entry name" value="Protein of unknown function UPF0759"/>
    <property type="match status" value="1"/>
</dbReference>
<dbReference type="PANTHER" id="PTHR30348:SF9">
    <property type="entry name" value="UPF0759 PROTEIN YECE"/>
    <property type="match status" value="1"/>
</dbReference>
<accession>K6WF01</accession>
<gene>
    <name evidence="1" type="ordered locus">EBL_c23270</name>
</gene>
<dbReference type="eggNOG" id="COG1801">
    <property type="taxonomic scope" value="Bacteria"/>
</dbReference>
<evidence type="ECO:0008006" key="3">
    <source>
        <dbReference type="Google" id="ProtNLM"/>
    </source>
</evidence>
<dbReference type="PANTHER" id="PTHR30348">
    <property type="entry name" value="UNCHARACTERIZED PROTEIN YECE"/>
    <property type="match status" value="1"/>
</dbReference>
<organism evidence="1 2">
    <name type="scientific">Shimwellia blattae (strain ATCC 29907 / DSM 4481 / JCM 1650 / NBRC 105725 / CDC 9005-74)</name>
    <name type="common">Escherichia blattae</name>
    <dbReference type="NCBI Taxonomy" id="630626"/>
    <lineage>
        <taxon>Bacteria</taxon>
        <taxon>Pseudomonadati</taxon>
        <taxon>Pseudomonadota</taxon>
        <taxon>Gammaproteobacteria</taxon>
        <taxon>Enterobacterales</taxon>
        <taxon>Enterobacteriaceae</taxon>
        <taxon>Shimwellia</taxon>
    </lineage>
</organism>
<reference evidence="1 2" key="1">
    <citation type="journal article" date="2012" name="J. Bacteriol.">
        <title>Complete genome sequence of the B12-producing Shimwellia blattae strain DSM 4481, isolated from a cockroach.</title>
        <authorList>
            <person name="Brzuszkiewicz E."/>
            <person name="Waschkowitz T."/>
            <person name="Wiezer A."/>
            <person name="Daniel R."/>
        </authorList>
    </citation>
    <scope>NUCLEOTIDE SEQUENCE [LARGE SCALE GENOMIC DNA]</scope>
    <source>
        <strain evidence="2">ATCC 29907 / DSM 4481 / JCM 1650 / NBRC 105725 / CDC 9005-74</strain>
    </source>
</reference>